<evidence type="ECO:0000313" key="2">
    <source>
        <dbReference type="Proteomes" id="UP000269271"/>
    </source>
</evidence>
<dbReference type="KEGG" id="bcon:NL30_00690"/>
<dbReference type="Proteomes" id="UP000269271">
    <property type="component" value="Unassembled WGS sequence"/>
</dbReference>
<accession>A0A1C8ZJD0</accession>
<dbReference type="EMBL" id="QTQX01000032">
    <property type="protein sequence ID" value="RQT18552.1"/>
    <property type="molecule type" value="Genomic_DNA"/>
</dbReference>
<reference evidence="1 2" key="1">
    <citation type="submission" date="2018-08" db="EMBL/GenBank/DDBJ databases">
        <title>Comparative analysis of Burkholderia isolates from Puerto Rico.</title>
        <authorList>
            <person name="Hall C."/>
            <person name="Sahl J."/>
            <person name="Wagner D."/>
        </authorList>
    </citation>
    <scope>NUCLEOTIDE SEQUENCE [LARGE SCALE GENOMIC DNA]</scope>
    <source>
        <strain evidence="1 2">Bp9001</strain>
    </source>
</reference>
<dbReference type="AlphaFoldDB" id="A0A0G3YUW8"/>
<name>A0A0G3YUW8_9BURK</name>
<protein>
    <submittedName>
        <fullName evidence="1">Uncharacterized protein</fullName>
    </submittedName>
</protein>
<proteinExistence type="predicted"/>
<sequence length="77" mass="8648">MSTHICSREARAAQRFVEATRNVDQAFRAVRGESDDDVSSAEYARAMSRLDRALDELARAQEFFDRVVSADATAHEN</sequence>
<dbReference type="RefSeq" id="WP_046549774.1">
    <property type="nucleotide sequence ID" value="NZ_CABVQJ010000023.1"/>
</dbReference>
<comment type="caution">
    <text evidence="1">The sequence shown here is derived from an EMBL/GenBank/DDBJ whole genome shotgun (WGS) entry which is preliminary data.</text>
</comment>
<accession>A0A0G3YUW8</accession>
<organism evidence="1 2">
    <name type="scientific">Burkholderia contaminans</name>
    <dbReference type="NCBI Taxonomy" id="488447"/>
    <lineage>
        <taxon>Bacteria</taxon>
        <taxon>Pseudomonadati</taxon>
        <taxon>Pseudomonadota</taxon>
        <taxon>Betaproteobacteria</taxon>
        <taxon>Burkholderiales</taxon>
        <taxon>Burkholderiaceae</taxon>
        <taxon>Burkholderia</taxon>
        <taxon>Burkholderia cepacia complex</taxon>
    </lineage>
</organism>
<evidence type="ECO:0000313" key="1">
    <source>
        <dbReference type="EMBL" id="RQT18552.1"/>
    </source>
</evidence>
<gene>
    <name evidence="1" type="ORF">DF037_34715</name>
</gene>